<sequence>MFCAHCGAPCAGDELFCARCGAALQVEGRLVEEIQEEPAAAPLPAGKEETLPARHRSGRSAPRFHRLSHRTGQALTAGVLALLAVLLAVTPKNRPGPEMGPPRAAGLYGADSGVYSGQYIYYDGVQVAGPEEGLILYQNLGNKGAFLADVSYQNYYHLDGDGLTDLPSPATGGVLSWAMTEQALWYINDEGLWRLPYEGGEARLMDPEAASDAEIKASPTGDAAVYVAYGGQDALELRLCRGGGRITTISTAGGVPVAVSDGGTYVYYLPVGGESANGASYQTAIDQRELLLLWDGKDTRLAASGALQCLFLNWDGSQAAAYTDQGTFLVEEGEVFYRPGLRIPISFLTLSTGWSESLVRTMGDYSYFLNVEDLTGNLFVRYYEDDGSVAVERWDGGDEMETLAWIWTPEDQGNAHSLMGSDNGREAWYTKDDGVYYLDRQGRVRQVLERDLTAEELRLRSVSPDGDCLLLLGEEEGMYFLKQDGTQIPLSEENHLFSFWTCFYGVYYWGGGGFFFAPWGETPREYDLGTVRSTQGTDRGVEVTAVAGDGAEQIWHILPGREPILVEESEGSVSLDSFDLKLGEAHLAS</sequence>
<reference evidence="2" key="1">
    <citation type="journal article" date="2021" name="PeerJ">
        <title>Extensive microbial diversity within the chicken gut microbiome revealed by metagenomics and culture.</title>
        <authorList>
            <person name="Gilroy R."/>
            <person name="Ravi A."/>
            <person name="Getino M."/>
            <person name="Pursley I."/>
            <person name="Horton D.L."/>
            <person name="Alikhan N.F."/>
            <person name="Baker D."/>
            <person name="Gharbi K."/>
            <person name="Hall N."/>
            <person name="Watson M."/>
            <person name="Adriaenssens E.M."/>
            <person name="Foster-Nyarko E."/>
            <person name="Jarju S."/>
            <person name="Secka A."/>
            <person name="Antonio M."/>
            <person name="Oren A."/>
            <person name="Chaudhuri R.R."/>
            <person name="La Ragione R."/>
            <person name="Hildebrand F."/>
            <person name="Pallen M.J."/>
        </authorList>
    </citation>
    <scope>NUCLEOTIDE SEQUENCE</scope>
    <source>
        <strain evidence="2">CHK189-11263</strain>
    </source>
</reference>
<dbReference type="Proteomes" id="UP000824208">
    <property type="component" value="Unassembled WGS sequence"/>
</dbReference>
<evidence type="ECO:0000256" key="1">
    <source>
        <dbReference type="SAM" id="MobiDB-lite"/>
    </source>
</evidence>
<dbReference type="SUPFAM" id="SSF82171">
    <property type="entry name" value="DPP6 N-terminal domain-like"/>
    <property type="match status" value="1"/>
</dbReference>
<organism evidence="2 3">
    <name type="scientific">Candidatus Flavonifractor intestinipullorum</name>
    <dbReference type="NCBI Taxonomy" id="2838587"/>
    <lineage>
        <taxon>Bacteria</taxon>
        <taxon>Bacillati</taxon>
        <taxon>Bacillota</taxon>
        <taxon>Clostridia</taxon>
        <taxon>Eubacteriales</taxon>
        <taxon>Oscillospiraceae</taxon>
        <taxon>Flavonifractor</taxon>
    </lineage>
</organism>
<gene>
    <name evidence="2" type="ORF">H9714_06465</name>
</gene>
<feature type="region of interest" description="Disordered" evidence="1">
    <location>
        <begin position="37"/>
        <end position="64"/>
    </location>
</feature>
<dbReference type="AlphaFoldDB" id="A0A9D2S500"/>
<comment type="caution">
    <text evidence="2">The sequence shown here is derived from an EMBL/GenBank/DDBJ whole genome shotgun (WGS) entry which is preliminary data.</text>
</comment>
<accession>A0A9D2S500</accession>
<dbReference type="EMBL" id="DWYC01000054">
    <property type="protein sequence ID" value="HJB57178.1"/>
    <property type="molecule type" value="Genomic_DNA"/>
</dbReference>
<proteinExistence type="predicted"/>
<reference evidence="2" key="2">
    <citation type="submission" date="2021-04" db="EMBL/GenBank/DDBJ databases">
        <authorList>
            <person name="Gilroy R."/>
        </authorList>
    </citation>
    <scope>NUCLEOTIDE SEQUENCE</scope>
    <source>
        <strain evidence="2">CHK189-11263</strain>
    </source>
</reference>
<protein>
    <submittedName>
        <fullName evidence="2">Zinc ribbon domain-containing protein</fullName>
    </submittedName>
</protein>
<name>A0A9D2S500_9FIRM</name>
<feature type="compositionally biased region" description="Basic residues" evidence="1">
    <location>
        <begin position="53"/>
        <end position="64"/>
    </location>
</feature>
<evidence type="ECO:0000313" key="3">
    <source>
        <dbReference type="Proteomes" id="UP000824208"/>
    </source>
</evidence>
<evidence type="ECO:0000313" key="2">
    <source>
        <dbReference type="EMBL" id="HJB57178.1"/>
    </source>
</evidence>